<evidence type="ECO:0000259" key="7">
    <source>
        <dbReference type="Pfam" id="PF00590"/>
    </source>
</evidence>
<dbReference type="Gene3D" id="3.40.1010.10">
    <property type="entry name" value="Cobalt-precorrin-4 Transmethylase, Domain 1"/>
    <property type="match status" value="1"/>
</dbReference>
<dbReference type="SUPFAM" id="SSF69618">
    <property type="entry name" value="HemD-like"/>
    <property type="match status" value="1"/>
</dbReference>
<name>A0ABS8YMA2_9BACL</name>
<dbReference type="InterPro" id="IPR050161">
    <property type="entry name" value="Siro_Cobalamin_biosynth"/>
</dbReference>
<evidence type="ECO:0000256" key="6">
    <source>
        <dbReference type="RuleBase" id="RU003960"/>
    </source>
</evidence>
<dbReference type="GO" id="GO:0004851">
    <property type="term" value="F:uroporphyrin-III C-methyltransferase activity"/>
    <property type="evidence" value="ECO:0007669"/>
    <property type="project" value="UniProtKB-EC"/>
</dbReference>
<dbReference type="Pfam" id="PF02602">
    <property type="entry name" value="HEM4"/>
    <property type="match status" value="1"/>
</dbReference>
<evidence type="ECO:0000256" key="4">
    <source>
        <dbReference type="ARBA" id="ARBA00022691"/>
    </source>
</evidence>
<feature type="domain" description="Tetrapyrrole biosynthesis uroporphyrinogen III synthase" evidence="8">
    <location>
        <begin position="265"/>
        <end position="488"/>
    </location>
</feature>
<proteinExistence type="inferred from homology"/>
<dbReference type="RefSeq" id="WP_233698997.1">
    <property type="nucleotide sequence ID" value="NZ_JAJNBZ010000038.1"/>
</dbReference>
<comment type="caution">
    <text evidence="9">The sequence shown here is derived from an EMBL/GenBank/DDBJ whole genome shotgun (WGS) entry which is preliminary data.</text>
</comment>
<evidence type="ECO:0000313" key="9">
    <source>
        <dbReference type="EMBL" id="MCE5172966.1"/>
    </source>
</evidence>
<evidence type="ECO:0000256" key="5">
    <source>
        <dbReference type="ARBA" id="ARBA00023244"/>
    </source>
</evidence>
<sequence>MSGKVVLIGAGPGEAGLLTVKALEFLRQADVIVYDRLVDPVLLQERKQDCDLIYVGKEPSHHPIPQAEIEQILVNQAKLNKKLVIRLKSGDPYVFGRGGEEGEALYAAGIPFEVVPGVTSAIGGLAYAGIPVTHRDFASSFHVITGHLKEGSDPLDWTSLARLEGTLIFLMGMTQLPSICTNLIQHGRRPDTAAAVVEWASRSRQRTVTGDLTTICGKVAEEKIGAPGLIVVGDVVKLRDKLNFFERAPLFRKHILLPRARAGRSELAAKITALGGEVTLYPGIRIEKLHDPAQMNAIMASLPEYEEILFTSAEAVSLFIEALLDYGKDNRTLSGIRLTAIGKQTKEKLREYGLAADSLIARRSVEIIRQACAGNWQQGTKVLLAGSAKHTAQLAEELGGDAEFAALPLYREALEAERPFDLNRYDIVCFSSSASVDHLLSVLSREEQALLRSKKLLSIGPMTSRTIREKGLDVYREAEAALPDSLIELLLEEAGEVMPT</sequence>
<dbReference type="SUPFAM" id="SSF53790">
    <property type="entry name" value="Tetrapyrrole methylase"/>
    <property type="match status" value="1"/>
</dbReference>
<keyword evidence="3 6" id="KW-0808">Transferase</keyword>
<evidence type="ECO:0000256" key="2">
    <source>
        <dbReference type="ARBA" id="ARBA00022603"/>
    </source>
</evidence>
<dbReference type="InterPro" id="IPR003043">
    <property type="entry name" value="Uropor_MeTrfase_CS"/>
</dbReference>
<dbReference type="InterPro" id="IPR036108">
    <property type="entry name" value="4pyrrol_syn_uPrphyn_synt_sf"/>
</dbReference>
<gene>
    <name evidence="9" type="primary">cobA</name>
    <name evidence="9" type="ORF">LQV63_27265</name>
</gene>
<dbReference type="NCBIfam" id="NF004790">
    <property type="entry name" value="PRK06136.1"/>
    <property type="match status" value="1"/>
</dbReference>
<dbReference type="InterPro" id="IPR006366">
    <property type="entry name" value="CobA/CysG_C"/>
</dbReference>
<dbReference type="InterPro" id="IPR014776">
    <property type="entry name" value="4pyrrole_Mease_sub2"/>
</dbReference>
<feature type="domain" description="Tetrapyrrole methylase" evidence="7">
    <location>
        <begin position="4"/>
        <end position="215"/>
    </location>
</feature>
<keyword evidence="10" id="KW-1185">Reference proteome</keyword>
<organism evidence="9 10">
    <name type="scientific">Paenibacillus profundus</name>
    <dbReference type="NCBI Taxonomy" id="1173085"/>
    <lineage>
        <taxon>Bacteria</taxon>
        <taxon>Bacillati</taxon>
        <taxon>Bacillota</taxon>
        <taxon>Bacilli</taxon>
        <taxon>Bacillales</taxon>
        <taxon>Paenibacillaceae</taxon>
        <taxon>Paenibacillus</taxon>
    </lineage>
</organism>
<dbReference type="Pfam" id="PF00590">
    <property type="entry name" value="TP_methylase"/>
    <property type="match status" value="1"/>
</dbReference>
<dbReference type="Gene3D" id="3.40.50.10090">
    <property type="match status" value="2"/>
</dbReference>
<dbReference type="NCBIfam" id="TIGR01469">
    <property type="entry name" value="cobA_cysG_Cterm"/>
    <property type="match status" value="1"/>
</dbReference>
<dbReference type="InterPro" id="IPR000878">
    <property type="entry name" value="4pyrrol_Mease"/>
</dbReference>
<dbReference type="GO" id="GO:0032259">
    <property type="term" value="P:methylation"/>
    <property type="evidence" value="ECO:0007669"/>
    <property type="project" value="UniProtKB-KW"/>
</dbReference>
<dbReference type="PROSITE" id="PS00840">
    <property type="entry name" value="SUMT_2"/>
    <property type="match status" value="1"/>
</dbReference>
<keyword evidence="4" id="KW-0949">S-adenosyl-L-methionine</keyword>
<reference evidence="9 10" key="1">
    <citation type="submission" date="2021-11" db="EMBL/GenBank/DDBJ databases">
        <title>Draft genome sequence of Paenibacillus profundus YoMME, a new Gram-positive bacteria with exoelectrogenic properties.</title>
        <authorList>
            <person name="Hubenova Y."/>
            <person name="Hubenova E."/>
            <person name="Manasiev Y."/>
            <person name="Peykov S."/>
            <person name="Mitov M."/>
        </authorList>
    </citation>
    <scope>NUCLEOTIDE SEQUENCE [LARGE SCALE GENOMIC DNA]</scope>
    <source>
        <strain evidence="9 10">YoMME</strain>
    </source>
</reference>
<dbReference type="PROSITE" id="PS00839">
    <property type="entry name" value="SUMT_1"/>
    <property type="match status" value="1"/>
</dbReference>
<dbReference type="PANTHER" id="PTHR45790:SF3">
    <property type="entry name" value="S-ADENOSYL-L-METHIONINE-DEPENDENT UROPORPHYRINOGEN III METHYLTRANSFERASE, CHLOROPLASTIC"/>
    <property type="match status" value="1"/>
</dbReference>
<accession>A0ABS8YMA2</accession>
<evidence type="ECO:0000256" key="1">
    <source>
        <dbReference type="ARBA" id="ARBA00012162"/>
    </source>
</evidence>
<dbReference type="EMBL" id="JAJNBZ010000038">
    <property type="protein sequence ID" value="MCE5172966.1"/>
    <property type="molecule type" value="Genomic_DNA"/>
</dbReference>
<keyword evidence="5" id="KW-0627">Porphyrin biosynthesis</keyword>
<evidence type="ECO:0000256" key="3">
    <source>
        <dbReference type="ARBA" id="ARBA00022679"/>
    </source>
</evidence>
<dbReference type="PANTHER" id="PTHR45790">
    <property type="entry name" value="SIROHEME SYNTHASE-RELATED"/>
    <property type="match status" value="1"/>
</dbReference>
<comment type="similarity">
    <text evidence="6">Belongs to the precorrin methyltransferase family.</text>
</comment>
<dbReference type="CDD" id="cd11642">
    <property type="entry name" value="SUMT"/>
    <property type="match status" value="1"/>
</dbReference>
<dbReference type="Gene3D" id="3.30.950.10">
    <property type="entry name" value="Methyltransferase, Cobalt-precorrin-4 Transmethylase, Domain 2"/>
    <property type="match status" value="1"/>
</dbReference>
<dbReference type="Proteomes" id="UP001199916">
    <property type="component" value="Unassembled WGS sequence"/>
</dbReference>
<dbReference type="InterPro" id="IPR003754">
    <property type="entry name" value="4pyrrol_synth_uPrphyn_synth"/>
</dbReference>
<dbReference type="EC" id="2.1.1.107" evidence="1"/>
<dbReference type="CDD" id="cd06578">
    <property type="entry name" value="HemD"/>
    <property type="match status" value="1"/>
</dbReference>
<evidence type="ECO:0000313" key="10">
    <source>
        <dbReference type="Proteomes" id="UP001199916"/>
    </source>
</evidence>
<evidence type="ECO:0000259" key="8">
    <source>
        <dbReference type="Pfam" id="PF02602"/>
    </source>
</evidence>
<protein>
    <recommendedName>
        <fullName evidence="1">uroporphyrinogen-III C-methyltransferase</fullName>
        <ecNumber evidence="1">2.1.1.107</ecNumber>
    </recommendedName>
</protein>
<dbReference type="InterPro" id="IPR014777">
    <property type="entry name" value="4pyrrole_Mease_sub1"/>
</dbReference>
<dbReference type="InterPro" id="IPR035996">
    <property type="entry name" value="4pyrrol_Methylase_sf"/>
</dbReference>
<keyword evidence="2 6" id="KW-0489">Methyltransferase</keyword>